<evidence type="ECO:0000259" key="5">
    <source>
        <dbReference type="PROSITE" id="PS50931"/>
    </source>
</evidence>
<protein>
    <submittedName>
        <fullName evidence="6">LysR family transcriptional regulator</fullName>
    </submittedName>
</protein>
<dbReference type="Pfam" id="PF00126">
    <property type="entry name" value="HTH_1"/>
    <property type="match status" value="1"/>
</dbReference>
<evidence type="ECO:0000256" key="2">
    <source>
        <dbReference type="ARBA" id="ARBA00023015"/>
    </source>
</evidence>
<dbReference type="SUPFAM" id="SSF46785">
    <property type="entry name" value="Winged helix' DNA-binding domain"/>
    <property type="match status" value="1"/>
</dbReference>
<reference evidence="6" key="2">
    <citation type="submission" date="2023-10" db="EMBL/GenBank/DDBJ databases">
        <authorList>
            <person name="Khurajog B."/>
        </authorList>
    </citation>
    <scope>NUCLEOTIDE SEQUENCE</scope>
    <source>
        <strain evidence="6">BF14</strain>
    </source>
</reference>
<dbReference type="InterPro" id="IPR036390">
    <property type="entry name" value="WH_DNA-bd_sf"/>
</dbReference>
<proteinExistence type="inferred from homology"/>
<reference evidence="6" key="1">
    <citation type="journal article" date="2023" name="PeerJ">
        <title>Selection and evaluation of lactic acid bacteria from chicken feces in Thailand as potential probiotics.</title>
        <authorList>
            <person name="Khurajog B."/>
            <person name="Disastra Y."/>
            <person name="Lawwyne L.D."/>
            <person name="Sirichokchatchawan W."/>
            <person name="Niyomtham W."/>
            <person name="Yindee J."/>
            <person name="Hampson D.J."/>
            <person name="Prapasarakul N."/>
        </authorList>
    </citation>
    <scope>NUCLEOTIDE SEQUENCE</scope>
    <source>
        <strain evidence="6">BF14</strain>
    </source>
</reference>
<evidence type="ECO:0000256" key="1">
    <source>
        <dbReference type="ARBA" id="ARBA00009437"/>
    </source>
</evidence>
<evidence type="ECO:0000313" key="7">
    <source>
        <dbReference type="Proteomes" id="UP001280415"/>
    </source>
</evidence>
<accession>A0AAW8YMY6</accession>
<keyword evidence="2" id="KW-0805">Transcription regulation</keyword>
<dbReference type="GO" id="GO:0003677">
    <property type="term" value="F:DNA binding"/>
    <property type="evidence" value="ECO:0007669"/>
    <property type="project" value="UniProtKB-KW"/>
</dbReference>
<name>A0AAW8YMY6_PEDAC</name>
<dbReference type="Proteomes" id="UP001280415">
    <property type="component" value="Unassembled WGS sequence"/>
</dbReference>
<dbReference type="EMBL" id="JAWJAX010000004">
    <property type="protein sequence ID" value="MDV2911193.1"/>
    <property type="molecule type" value="Genomic_DNA"/>
</dbReference>
<evidence type="ECO:0000256" key="3">
    <source>
        <dbReference type="ARBA" id="ARBA00023125"/>
    </source>
</evidence>
<keyword evidence="3" id="KW-0238">DNA-binding</keyword>
<comment type="caution">
    <text evidence="6">The sequence shown here is derived from an EMBL/GenBank/DDBJ whole genome shotgun (WGS) entry which is preliminary data.</text>
</comment>
<dbReference type="AlphaFoldDB" id="A0AAW8YMY6"/>
<dbReference type="InterPro" id="IPR000847">
    <property type="entry name" value="LysR_HTH_N"/>
</dbReference>
<keyword evidence="4" id="KW-0804">Transcription</keyword>
<dbReference type="PANTHER" id="PTHR30346:SF28">
    <property type="entry name" value="HTH-TYPE TRANSCRIPTIONAL REGULATOR CYNR"/>
    <property type="match status" value="1"/>
</dbReference>
<dbReference type="PANTHER" id="PTHR30346">
    <property type="entry name" value="TRANSCRIPTIONAL DUAL REGULATOR HCAR-RELATED"/>
    <property type="match status" value="1"/>
</dbReference>
<dbReference type="PROSITE" id="PS50931">
    <property type="entry name" value="HTH_LYSR"/>
    <property type="match status" value="1"/>
</dbReference>
<evidence type="ECO:0000256" key="4">
    <source>
        <dbReference type="ARBA" id="ARBA00023163"/>
    </source>
</evidence>
<organism evidence="6 7">
    <name type="scientific">Pediococcus acidilactici</name>
    <dbReference type="NCBI Taxonomy" id="1254"/>
    <lineage>
        <taxon>Bacteria</taxon>
        <taxon>Bacillati</taxon>
        <taxon>Bacillota</taxon>
        <taxon>Bacilli</taxon>
        <taxon>Lactobacillales</taxon>
        <taxon>Lactobacillaceae</taxon>
        <taxon>Pediococcus</taxon>
        <taxon>Pediococcus acidilactici group</taxon>
    </lineage>
</organism>
<dbReference type="GO" id="GO:0032993">
    <property type="term" value="C:protein-DNA complex"/>
    <property type="evidence" value="ECO:0007669"/>
    <property type="project" value="TreeGrafter"/>
</dbReference>
<comment type="similarity">
    <text evidence="1">Belongs to the LysR transcriptional regulatory family.</text>
</comment>
<dbReference type="Gene3D" id="1.10.10.10">
    <property type="entry name" value="Winged helix-like DNA-binding domain superfamily/Winged helix DNA-binding domain"/>
    <property type="match status" value="1"/>
</dbReference>
<feature type="domain" description="HTH lysR-type" evidence="5">
    <location>
        <begin position="2"/>
        <end position="59"/>
    </location>
</feature>
<dbReference type="RefSeq" id="WP_317052141.1">
    <property type="nucleotide sequence ID" value="NZ_CP140878.1"/>
</dbReference>
<evidence type="ECO:0000313" key="6">
    <source>
        <dbReference type="EMBL" id="MDV2911193.1"/>
    </source>
</evidence>
<dbReference type="PRINTS" id="PR00039">
    <property type="entry name" value="HTHLYSR"/>
</dbReference>
<dbReference type="GO" id="GO:0003700">
    <property type="term" value="F:DNA-binding transcription factor activity"/>
    <property type="evidence" value="ECO:0007669"/>
    <property type="project" value="InterPro"/>
</dbReference>
<dbReference type="InterPro" id="IPR036388">
    <property type="entry name" value="WH-like_DNA-bd_sf"/>
</dbReference>
<gene>
    <name evidence="6" type="ORF">R0H03_04840</name>
</gene>
<sequence length="290" mass="32929">MIDTYLWQELVVFAKTGTLAKTAETLHITQPSVTRGLQKLEETLGVSLFDHQPNKLTLTTIGELAVQEGEQILQRQQLAIKKIRNFADQEDVIKITSTAPGPLLLLNRLSVAQLNITQNLLDTDNVIKSLLNNRFTGIISNQEIQNKDIESVYLGKESLVVHLDKFMYHSNQASISFKELKGINFVVLTDIGPWQTIIQQEIPEAKFMYQAQRFAFNEITKYSNFPYFSTNLSSFDSEYTTSLSDADDRVPIPVNDETATMEFYISYLKTNRPKVAPLSQKIAQAWPQSF</sequence>